<dbReference type="RefSeq" id="WP_235844868.1">
    <property type="nucleotide sequence ID" value="NZ_JAAITT010000006.1"/>
</dbReference>
<dbReference type="PANTHER" id="PTHR46401">
    <property type="entry name" value="GLYCOSYLTRANSFERASE WBBK-RELATED"/>
    <property type="match status" value="1"/>
</dbReference>
<evidence type="ECO:0000259" key="3">
    <source>
        <dbReference type="Pfam" id="PF13439"/>
    </source>
</evidence>
<comment type="caution">
    <text evidence="4">The sequence shown here is derived from an EMBL/GenBank/DDBJ whole genome shotgun (WGS) entry which is preliminary data.</text>
</comment>
<dbReference type="Pfam" id="PF13439">
    <property type="entry name" value="Glyco_transf_4"/>
    <property type="match status" value="1"/>
</dbReference>
<accession>A0AAW5BZ79</accession>
<organism evidence="4 5">
    <name type="scientific">Enterocloster aldenensis</name>
    <dbReference type="NCBI Taxonomy" id="358742"/>
    <lineage>
        <taxon>Bacteria</taxon>
        <taxon>Bacillati</taxon>
        <taxon>Bacillota</taxon>
        <taxon>Clostridia</taxon>
        <taxon>Lachnospirales</taxon>
        <taxon>Lachnospiraceae</taxon>
        <taxon>Enterocloster</taxon>
    </lineage>
</organism>
<dbReference type="EMBL" id="JAKNGE010000011">
    <property type="protein sequence ID" value="MCG4745905.1"/>
    <property type="molecule type" value="Genomic_DNA"/>
</dbReference>
<dbReference type="Pfam" id="PF00534">
    <property type="entry name" value="Glycos_transf_1"/>
    <property type="match status" value="1"/>
</dbReference>
<gene>
    <name evidence="4" type="ORF">L0N08_10820</name>
</gene>
<keyword evidence="1" id="KW-0808">Transferase</keyword>
<evidence type="ECO:0000259" key="2">
    <source>
        <dbReference type="Pfam" id="PF00534"/>
    </source>
</evidence>
<sequence length="379" mass="42895">MKIAMIGHKRVPSREGGIEIAVEELAIRLTAMGHQVDCYNRWQDFGAGAVRLPREYKGIRLIRIPTLATPSLNAFIYSVLAVLRALAGGYDVMHFHAEGPCAMTFLPRLFGIPVVSTIHGLDWQRAKWGRFASRYLLWGERNAARYSDALIVLSNGNQQYFTQTYGRETIYIPNGVSLIPCREPEEIGRRWNLSKNSYILFLSRLVPEKGLHYLIGAYKKMDTDKRLVIAGGLTRNNEYVEQIRGMAEDDPRILFTDFVQGRVLEELMSNCCVYVLPSDIEGMSISLLEAMSCGVRCLVSDIEENVDVSGGYAASFPKGNIAMLQSCLERILGEDGRLHDREGQIAFIREKYSWDYAAAEHLRVYEQAAEKKQSRKKLK</sequence>
<dbReference type="AlphaFoldDB" id="A0AAW5BZ79"/>
<dbReference type="PANTHER" id="PTHR46401:SF2">
    <property type="entry name" value="GLYCOSYLTRANSFERASE WBBK-RELATED"/>
    <property type="match status" value="1"/>
</dbReference>
<dbReference type="GO" id="GO:0016757">
    <property type="term" value="F:glycosyltransferase activity"/>
    <property type="evidence" value="ECO:0007669"/>
    <property type="project" value="InterPro"/>
</dbReference>
<dbReference type="CDD" id="cd03801">
    <property type="entry name" value="GT4_PimA-like"/>
    <property type="match status" value="1"/>
</dbReference>
<reference evidence="4" key="1">
    <citation type="submission" date="2022-01" db="EMBL/GenBank/DDBJ databases">
        <title>Collection of gut derived symbiotic bacterial strains cultured from healthy donors.</title>
        <authorList>
            <person name="Lin H."/>
            <person name="Kohout C."/>
            <person name="Waligurski E."/>
            <person name="Pamer E.G."/>
        </authorList>
    </citation>
    <scope>NUCLEOTIDE SEQUENCE</scope>
    <source>
        <strain evidence="4">DFI.6.55</strain>
    </source>
</reference>
<evidence type="ECO:0000313" key="4">
    <source>
        <dbReference type="EMBL" id="MCG4745905.1"/>
    </source>
</evidence>
<feature type="domain" description="Glycosyl transferase family 1" evidence="2">
    <location>
        <begin position="194"/>
        <end position="330"/>
    </location>
</feature>
<name>A0AAW5BZ79_9FIRM</name>
<proteinExistence type="predicted"/>
<dbReference type="InterPro" id="IPR001296">
    <property type="entry name" value="Glyco_trans_1"/>
</dbReference>
<evidence type="ECO:0000256" key="1">
    <source>
        <dbReference type="ARBA" id="ARBA00022679"/>
    </source>
</evidence>
<dbReference type="InterPro" id="IPR028098">
    <property type="entry name" value="Glyco_trans_4-like_N"/>
</dbReference>
<dbReference type="Gene3D" id="3.40.50.2000">
    <property type="entry name" value="Glycogen Phosphorylase B"/>
    <property type="match status" value="2"/>
</dbReference>
<evidence type="ECO:0000313" key="5">
    <source>
        <dbReference type="Proteomes" id="UP001299608"/>
    </source>
</evidence>
<feature type="domain" description="Glycosyltransferase subfamily 4-like N-terminal" evidence="3">
    <location>
        <begin position="16"/>
        <end position="177"/>
    </location>
</feature>
<dbReference type="SUPFAM" id="SSF53756">
    <property type="entry name" value="UDP-Glycosyltransferase/glycogen phosphorylase"/>
    <property type="match status" value="1"/>
</dbReference>
<protein>
    <submittedName>
        <fullName evidence="4">Glycosyltransferase family 4 protein</fullName>
    </submittedName>
</protein>
<dbReference type="Proteomes" id="UP001299608">
    <property type="component" value="Unassembled WGS sequence"/>
</dbReference>